<evidence type="ECO:0000313" key="8">
    <source>
        <dbReference type="Proteomes" id="UP001597438"/>
    </source>
</evidence>
<feature type="transmembrane region" description="Helical" evidence="6">
    <location>
        <begin position="108"/>
        <end position="132"/>
    </location>
</feature>
<feature type="transmembrane region" description="Helical" evidence="6">
    <location>
        <begin position="316"/>
        <end position="333"/>
    </location>
</feature>
<dbReference type="Pfam" id="PF01943">
    <property type="entry name" value="Polysacc_synt"/>
    <property type="match status" value="1"/>
</dbReference>
<keyword evidence="2" id="KW-1003">Cell membrane</keyword>
<feature type="transmembrane region" description="Helical" evidence="6">
    <location>
        <begin position="173"/>
        <end position="192"/>
    </location>
</feature>
<dbReference type="InterPro" id="IPR050833">
    <property type="entry name" value="Poly_Biosynth_Transport"/>
</dbReference>
<evidence type="ECO:0000256" key="3">
    <source>
        <dbReference type="ARBA" id="ARBA00022692"/>
    </source>
</evidence>
<dbReference type="PANTHER" id="PTHR30250:SF11">
    <property type="entry name" value="O-ANTIGEN TRANSPORTER-RELATED"/>
    <property type="match status" value="1"/>
</dbReference>
<protein>
    <submittedName>
        <fullName evidence="7">Oligosaccharide flippase family protein</fullName>
    </submittedName>
</protein>
<proteinExistence type="predicted"/>
<sequence length="440" mass="49808">MNFKPLAIMYLIRKFILKAQSNQFFQDSFWALLGNVLAKGMALVGAMVVARFLGKEVYGEYGTIRSTLMNIAIFSTFGLGYTATKYIAQCKKDRPEFLKTIAFYTMKISLVVSGTMAIALFFLAEYVAVILLEASHLTTPLRFVAVWVIFNSLTTAQIGILAGFSAFKPMARISMYIGFFAFSSSVLLTYFWNLNGALLALLFTQILNWYLNYREVQKHIPKDGTISKDKSFLKELLNFSFPVALQEALYSLTSWLMILILIKLSNYGEVGLYSAAMQWGAILLFIPGILRNVILTHLSGISNDSKKHDRVLKQTLLINFSATFIPFIIIYILKDWIVGFYGTSFKNGLEDILSISLFTVIFVSLSNVYAQAYLSKSKNWLMFGFRFFRDLSILLITIFLIRNTILVGAKALVLSSLINQIVFLFLISIIYHKILNAKKT</sequence>
<name>A0ABW5X9P6_9FLAO</name>
<gene>
    <name evidence="7" type="ORF">ACFSYS_16580</name>
</gene>
<evidence type="ECO:0000256" key="1">
    <source>
        <dbReference type="ARBA" id="ARBA00004651"/>
    </source>
</evidence>
<keyword evidence="4 6" id="KW-1133">Transmembrane helix</keyword>
<evidence type="ECO:0000313" key="7">
    <source>
        <dbReference type="EMBL" id="MFD2834910.1"/>
    </source>
</evidence>
<feature type="transmembrane region" description="Helical" evidence="6">
    <location>
        <begin position="387"/>
        <end position="405"/>
    </location>
</feature>
<keyword evidence="3 6" id="KW-0812">Transmembrane</keyword>
<feature type="transmembrane region" description="Helical" evidence="6">
    <location>
        <begin position="411"/>
        <end position="431"/>
    </location>
</feature>
<comment type="subcellular location">
    <subcellularLocation>
        <location evidence="1">Cell membrane</location>
        <topology evidence="1">Multi-pass membrane protein</topology>
    </subcellularLocation>
</comment>
<dbReference type="Proteomes" id="UP001597438">
    <property type="component" value="Unassembled WGS sequence"/>
</dbReference>
<dbReference type="PANTHER" id="PTHR30250">
    <property type="entry name" value="PST FAMILY PREDICTED COLANIC ACID TRANSPORTER"/>
    <property type="match status" value="1"/>
</dbReference>
<feature type="transmembrane region" description="Helical" evidence="6">
    <location>
        <begin position="198"/>
        <end position="216"/>
    </location>
</feature>
<keyword evidence="8" id="KW-1185">Reference proteome</keyword>
<evidence type="ECO:0000256" key="6">
    <source>
        <dbReference type="SAM" id="Phobius"/>
    </source>
</evidence>
<evidence type="ECO:0000256" key="2">
    <source>
        <dbReference type="ARBA" id="ARBA00022475"/>
    </source>
</evidence>
<feature type="transmembrane region" description="Helical" evidence="6">
    <location>
        <begin position="29"/>
        <end position="53"/>
    </location>
</feature>
<feature type="transmembrane region" description="Helical" evidence="6">
    <location>
        <begin position="353"/>
        <end position="375"/>
    </location>
</feature>
<feature type="transmembrane region" description="Helical" evidence="6">
    <location>
        <begin position="144"/>
        <end position="166"/>
    </location>
</feature>
<comment type="caution">
    <text evidence="7">The sequence shown here is derived from an EMBL/GenBank/DDBJ whole genome shotgun (WGS) entry which is preliminary data.</text>
</comment>
<dbReference type="InterPro" id="IPR002797">
    <property type="entry name" value="Polysacc_synth"/>
</dbReference>
<evidence type="ECO:0000256" key="4">
    <source>
        <dbReference type="ARBA" id="ARBA00022989"/>
    </source>
</evidence>
<keyword evidence="5 6" id="KW-0472">Membrane</keyword>
<dbReference type="EMBL" id="JBHUOJ010000037">
    <property type="protein sequence ID" value="MFD2834910.1"/>
    <property type="molecule type" value="Genomic_DNA"/>
</dbReference>
<evidence type="ECO:0000256" key="5">
    <source>
        <dbReference type="ARBA" id="ARBA00023136"/>
    </source>
</evidence>
<feature type="transmembrane region" description="Helical" evidence="6">
    <location>
        <begin position="236"/>
        <end position="264"/>
    </location>
</feature>
<organism evidence="7 8">
    <name type="scientific">Christiangramia antarctica</name>
    <dbReference type="NCBI Taxonomy" id="2058158"/>
    <lineage>
        <taxon>Bacteria</taxon>
        <taxon>Pseudomonadati</taxon>
        <taxon>Bacteroidota</taxon>
        <taxon>Flavobacteriia</taxon>
        <taxon>Flavobacteriales</taxon>
        <taxon>Flavobacteriaceae</taxon>
        <taxon>Christiangramia</taxon>
    </lineage>
</organism>
<feature type="transmembrane region" description="Helical" evidence="6">
    <location>
        <begin position="276"/>
        <end position="295"/>
    </location>
</feature>
<feature type="transmembrane region" description="Helical" evidence="6">
    <location>
        <begin position="68"/>
        <end position="88"/>
    </location>
</feature>
<accession>A0ABW5X9P6</accession>
<dbReference type="RefSeq" id="WP_251740053.1">
    <property type="nucleotide sequence ID" value="NZ_JBHUOJ010000037.1"/>
</dbReference>
<reference evidence="8" key="1">
    <citation type="journal article" date="2019" name="Int. J. Syst. Evol. Microbiol.">
        <title>The Global Catalogue of Microorganisms (GCM) 10K type strain sequencing project: providing services to taxonomists for standard genome sequencing and annotation.</title>
        <authorList>
            <consortium name="The Broad Institute Genomics Platform"/>
            <consortium name="The Broad Institute Genome Sequencing Center for Infectious Disease"/>
            <person name="Wu L."/>
            <person name="Ma J."/>
        </authorList>
    </citation>
    <scope>NUCLEOTIDE SEQUENCE [LARGE SCALE GENOMIC DNA]</scope>
    <source>
        <strain evidence="8">KCTC 52925</strain>
    </source>
</reference>